<keyword evidence="5 6" id="KW-0472">Membrane</keyword>
<comment type="subcellular location">
    <subcellularLocation>
        <location evidence="1">Membrane</location>
        <topology evidence="1">Multi-pass membrane protein</topology>
    </subcellularLocation>
</comment>
<comment type="similarity">
    <text evidence="2">Belongs to the UPF0382 family.</text>
</comment>
<accession>A0A1Y2K6C7</accession>
<comment type="caution">
    <text evidence="7">The sequence shown here is derived from an EMBL/GenBank/DDBJ whole genome shotgun (WGS) entry which is preliminary data.</text>
</comment>
<evidence type="ECO:0000313" key="8">
    <source>
        <dbReference type="Proteomes" id="UP000194003"/>
    </source>
</evidence>
<dbReference type="PANTHER" id="PTHR43461:SF1">
    <property type="entry name" value="TRANSMEMBRANE PROTEIN 256"/>
    <property type="match status" value="1"/>
</dbReference>
<keyword evidence="3 6" id="KW-0812">Transmembrane</keyword>
<evidence type="ECO:0000256" key="5">
    <source>
        <dbReference type="ARBA" id="ARBA00023136"/>
    </source>
</evidence>
<evidence type="ECO:0000256" key="2">
    <source>
        <dbReference type="ARBA" id="ARBA00009694"/>
    </source>
</evidence>
<evidence type="ECO:0000256" key="4">
    <source>
        <dbReference type="ARBA" id="ARBA00022989"/>
    </source>
</evidence>
<evidence type="ECO:0000256" key="6">
    <source>
        <dbReference type="SAM" id="Phobius"/>
    </source>
</evidence>
<protein>
    <recommendedName>
        <fullName evidence="9">DUF423 domain-containing protein</fullName>
    </recommendedName>
</protein>
<reference evidence="7 8" key="1">
    <citation type="journal article" date="2016" name="BMC Genomics">
        <title>Combined genomic and structural analyses of a cultured magnetotactic bacterium reveals its niche adaptation to a dynamic environment.</title>
        <authorList>
            <person name="Araujo A.C."/>
            <person name="Morillo V."/>
            <person name="Cypriano J."/>
            <person name="Teixeira L.C."/>
            <person name="Leao P."/>
            <person name="Lyra S."/>
            <person name="Almeida L.G."/>
            <person name="Bazylinski D.A."/>
            <person name="Vasconcellos A.T."/>
            <person name="Abreu F."/>
            <person name="Lins U."/>
        </authorList>
    </citation>
    <scope>NUCLEOTIDE SEQUENCE [LARGE SCALE GENOMIC DNA]</scope>
    <source>
        <strain evidence="7 8">IT-1</strain>
    </source>
</reference>
<evidence type="ECO:0000313" key="7">
    <source>
        <dbReference type="EMBL" id="OSM05222.1"/>
    </source>
</evidence>
<keyword evidence="4 6" id="KW-1133">Transmembrane helix</keyword>
<dbReference type="EMBL" id="LVJN01000018">
    <property type="protein sequence ID" value="OSM05222.1"/>
    <property type="molecule type" value="Genomic_DNA"/>
</dbReference>
<dbReference type="InterPro" id="IPR006696">
    <property type="entry name" value="DUF423"/>
</dbReference>
<dbReference type="GO" id="GO:0005886">
    <property type="term" value="C:plasma membrane"/>
    <property type="evidence" value="ECO:0007669"/>
    <property type="project" value="TreeGrafter"/>
</dbReference>
<dbReference type="Pfam" id="PF04241">
    <property type="entry name" value="DUF423"/>
    <property type="match status" value="1"/>
</dbReference>
<feature type="transmembrane region" description="Helical" evidence="6">
    <location>
        <begin position="92"/>
        <end position="109"/>
    </location>
</feature>
<dbReference type="PANTHER" id="PTHR43461">
    <property type="entry name" value="TRANSMEMBRANE PROTEIN 256"/>
    <property type="match status" value="1"/>
</dbReference>
<proteinExistence type="inferred from homology"/>
<evidence type="ECO:0000256" key="3">
    <source>
        <dbReference type="ARBA" id="ARBA00022692"/>
    </source>
</evidence>
<evidence type="ECO:0000256" key="1">
    <source>
        <dbReference type="ARBA" id="ARBA00004141"/>
    </source>
</evidence>
<dbReference type="STRING" id="1434232.MAIT1_03385"/>
<dbReference type="AlphaFoldDB" id="A0A1Y2K6C7"/>
<gene>
    <name evidence="7" type="ORF">MAIT1_03385</name>
</gene>
<dbReference type="Proteomes" id="UP000194003">
    <property type="component" value="Unassembled WGS sequence"/>
</dbReference>
<name>A0A1Y2K6C7_9PROT</name>
<evidence type="ECO:0008006" key="9">
    <source>
        <dbReference type="Google" id="ProtNLM"/>
    </source>
</evidence>
<organism evidence="7 8">
    <name type="scientific">Magnetofaba australis IT-1</name>
    <dbReference type="NCBI Taxonomy" id="1434232"/>
    <lineage>
        <taxon>Bacteria</taxon>
        <taxon>Pseudomonadati</taxon>
        <taxon>Pseudomonadota</taxon>
        <taxon>Magnetococcia</taxon>
        <taxon>Magnetococcales</taxon>
        <taxon>Magnetococcaceae</taxon>
        <taxon>Magnetofaba</taxon>
    </lineage>
</organism>
<sequence>MAVGLGAWVHHGLREALVAAGRWESALSAVQYQLLHGIAAALLGLILARGGGSGAQLTGGWALLLGALLFSSTIFIKTLAPALAWVGVATPWGGTLIMLGWALVAWGAFKSP</sequence>
<feature type="transmembrane region" description="Helical" evidence="6">
    <location>
        <begin position="60"/>
        <end position="86"/>
    </location>
</feature>
<keyword evidence="8" id="KW-1185">Reference proteome</keyword>